<evidence type="ECO:0000256" key="11">
    <source>
        <dbReference type="RuleBase" id="RU000679"/>
    </source>
</evidence>
<keyword evidence="2 11" id="KW-0813">Transport</keyword>
<evidence type="ECO:0000256" key="5">
    <source>
        <dbReference type="ARBA" id="ARBA00022989"/>
    </source>
</evidence>
<keyword evidence="7 11" id="KW-0406">Ion transport</keyword>
<dbReference type="HOGENOM" id="CLU_1762897_0_0_1"/>
<evidence type="ECO:0000256" key="4">
    <source>
        <dbReference type="ARBA" id="ARBA00022692"/>
    </source>
</evidence>
<dbReference type="GeneTree" id="ENSGT00940000160549"/>
<evidence type="ECO:0000256" key="3">
    <source>
        <dbReference type="ARBA" id="ARBA00022461"/>
    </source>
</evidence>
<dbReference type="Gene3D" id="1.10.287.820">
    <property type="entry name" value="Acid-sensing ion channel domain"/>
    <property type="match status" value="1"/>
</dbReference>
<evidence type="ECO:0000313" key="12">
    <source>
        <dbReference type="Ensembl" id="ENSCSAVP00000011569.1"/>
    </source>
</evidence>
<name>H2Z1V7_CIOSA</name>
<dbReference type="PRINTS" id="PR01078">
    <property type="entry name" value="AMINACHANNEL"/>
</dbReference>
<keyword evidence="4 11" id="KW-0812">Transmembrane</keyword>
<keyword evidence="3 11" id="KW-0894">Sodium channel</keyword>
<keyword evidence="5" id="KW-1133">Transmembrane helix</keyword>
<dbReference type="STRING" id="51511.ENSCSAVP00000011569"/>
<dbReference type="Ensembl" id="ENSCSAVT00000011703.1">
    <property type="protein sequence ID" value="ENSCSAVP00000011569.1"/>
    <property type="gene ID" value="ENSCSAVG00000006781.1"/>
</dbReference>
<dbReference type="GO" id="GO:0015280">
    <property type="term" value="F:ligand-gated sodium channel activity"/>
    <property type="evidence" value="ECO:0007669"/>
    <property type="project" value="TreeGrafter"/>
</dbReference>
<dbReference type="AlphaFoldDB" id="H2Z1V7"/>
<keyword evidence="13" id="KW-1185">Reference proteome</keyword>
<dbReference type="InterPro" id="IPR001873">
    <property type="entry name" value="ENaC"/>
</dbReference>
<evidence type="ECO:0000256" key="6">
    <source>
        <dbReference type="ARBA" id="ARBA00023053"/>
    </source>
</evidence>
<reference evidence="12" key="3">
    <citation type="submission" date="2025-09" db="UniProtKB">
        <authorList>
            <consortium name="Ensembl"/>
        </authorList>
    </citation>
    <scope>IDENTIFICATION</scope>
</reference>
<reference evidence="12" key="2">
    <citation type="submission" date="2025-08" db="UniProtKB">
        <authorList>
            <consortium name="Ensembl"/>
        </authorList>
    </citation>
    <scope>IDENTIFICATION</scope>
</reference>
<dbReference type="PANTHER" id="PTHR11690:SF296">
    <property type="entry name" value="DEGENERIN-LIKE PROTEIN DEL-10"/>
    <property type="match status" value="1"/>
</dbReference>
<proteinExistence type="inferred from homology"/>
<sequence>MGICYEFRSQEAVQSVPGAGHGLVVYLDIMQDTYSSHPKYGNPGAGVKVQVHDFNEPSEVDSFGVAVASGHGGHIVINQVERKLMYPPWGVCSPTLPELKHYDYYSVAACKKECRINHLITQCECRPYWATQVNASECEAWEILNCAG</sequence>
<evidence type="ECO:0000256" key="1">
    <source>
        <dbReference type="ARBA" id="ARBA00004141"/>
    </source>
</evidence>
<accession>H2Z1V7</accession>
<evidence type="ECO:0000256" key="2">
    <source>
        <dbReference type="ARBA" id="ARBA00022448"/>
    </source>
</evidence>
<protein>
    <submittedName>
        <fullName evidence="12">Uncharacterized protein</fullName>
    </submittedName>
</protein>
<evidence type="ECO:0000256" key="8">
    <source>
        <dbReference type="ARBA" id="ARBA00023136"/>
    </source>
</evidence>
<keyword evidence="9 11" id="KW-0739">Sodium transport</keyword>
<comment type="subcellular location">
    <subcellularLocation>
        <location evidence="1">Membrane</location>
        <topology evidence="1">Multi-pass membrane protein</topology>
    </subcellularLocation>
</comment>
<evidence type="ECO:0000256" key="10">
    <source>
        <dbReference type="ARBA" id="ARBA00023303"/>
    </source>
</evidence>
<dbReference type="eggNOG" id="KOG4294">
    <property type="taxonomic scope" value="Eukaryota"/>
</dbReference>
<dbReference type="Pfam" id="PF00858">
    <property type="entry name" value="ASC"/>
    <property type="match status" value="1"/>
</dbReference>
<organism evidence="12 13">
    <name type="scientific">Ciona savignyi</name>
    <name type="common">Pacific transparent sea squirt</name>
    <dbReference type="NCBI Taxonomy" id="51511"/>
    <lineage>
        <taxon>Eukaryota</taxon>
        <taxon>Metazoa</taxon>
        <taxon>Chordata</taxon>
        <taxon>Tunicata</taxon>
        <taxon>Ascidiacea</taxon>
        <taxon>Phlebobranchia</taxon>
        <taxon>Cionidae</taxon>
        <taxon>Ciona</taxon>
    </lineage>
</organism>
<keyword evidence="8" id="KW-0472">Membrane</keyword>
<comment type="similarity">
    <text evidence="11">Belongs to the amiloride-sensitive sodium channel (TC 1.A.6) family.</text>
</comment>
<dbReference type="OMA" id="IVANCAC"/>
<evidence type="ECO:0000313" key="13">
    <source>
        <dbReference type="Proteomes" id="UP000007875"/>
    </source>
</evidence>
<evidence type="ECO:0000256" key="7">
    <source>
        <dbReference type="ARBA" id="ARBA00023065"/>
    </source>
</evidence>
<keyword evidence="10 11" id="KW-0407">Ion channel</keyword>
<reference evidence="13" key="1">
    <citation type="submission" date="2003-08" db="EMBL/GenBank/DDBJ databases">
        <authorList>
            <person name="Birren B."/>
            <person name="Nusbaum C."/>
            <person name="Abebe A."/>
            <person name="Abouelleil A."/>
            <person name="Adekoya E."/>
            <person name="Ait-zahra M."/>
            <person name="Allen N."/>
            <person name="Allen T."/>
            <person name="An P."/>
            <person name="Anderson M."/>
            <person name="Anderson S."/>
            <person name="Arachchi H."/>
            <person name="Armbruster J."/>
            <person name="Bachantsang P."/>
            <person name="Baldwin J."/>
            <person name="Barry A."/>
            <person name="Bayul T."/>
            <person name="Blitshsteyn B."/>
            <person name="Bloom T."/>
            <person name="Blye J."/>
            <person name="Boguslavskiy L."/>
            <person name="Borowsky M."/>
            <person name="Boukhgalter B."/>
            <person name="Brunache A."/>
            <person name="Butler J."/>
            <person name="Calixte N."/>
            <person name="Calvo S."/>
            <person name="Camarata J."/>
            <person name="Campo K."/>
            <person name="Chang J."/>
            <person name="Cheshatsang Y."/>
            <person name="Citroen M."/>
            <person name="Collymore A."/>
            <person name="Considine T."/>
            <person name="Cook A."/>
            <person name="Cooke P."/>
            <person name="Corum B."/>
            <person name="Cuomo C."/>
            <person name="David R."/>
            <person name="Dawoe T."/>
            <person name="Degray S."/>
            <person name="Dodge S."/>
            <person name="Dooley K."/>
            <person name="Dorje P."/>
            <person name="Dorjee K."/>
            <person name="Dorris L."/>
            <person name="Duffey N."/>
            <person name="Dupes A."/>
            <person name="Elkins T."/>
            <person name="Engels R."/>
            <person name="Erickson J."/>
            <person name="Farina A."/>
            <person name="Faro S."/>
            <person name="Ferreira P."/>
            <person name="Fischer H."/>
            <person name="Fitzgerald M."/>
            <person name="Foley K."/>
            <person name="Gage D."/>
            <person name="Galagan J."/>
            <person name="Gearin G."/>
            <person name="Gnerre S."/>
            <person name="Gnirke A."/>
            <person name="Goyette A."/>
            <person name="Graham J."/>
            <person name="Grandbois E."/>
            <person name="Gyaltsen K."/>
            <person name="Hafez N."/>
            <person name="Hagopian D."/>
            <person name="Hagos B."/>
            <person name="Hall J."/>
            <person name="Hatcher B."/>
            <person name="Heller A."/>
            <person name="Higgins H."/>
            <person name="Honan T."/>
            <person name="Horn A."/>
            <person name="Houde N."/>
            <person name="Hughes L."/>
            <person name="Hulme W."/>
            <person name="Husby E."/>
            <person name="Iliev I."/>
            <person name="Jaffe D."/>
            <person name="Jones C."/>
            <person name="Kamal M."/>
            <person name="Kamat A."/>
            <person name="Kamvysselis M."/>
            <person name="Karlsson E."/>
            <person name="Kells C."/>
            <person name="Kieu A."/>
            <person name="Kisner P."/>
            <person name="Kodira C."/>
            <person name="Kulbokas E."/>
            <person name="Labutti K."/>
            <person name="Lama D."/>
            <person name="Landers T."/>
            <person name="Leger J."/>
            <person name="Levine S."/>
            <person name="Lewis D."/>
            <person name="Lewis T."/>
            <person name="Lindblad-toh K."/>
            <person name="Liu X."/>
            <person name="Lokyitsang T."/>
            <person name="Lokyitsang Y."/>
            <person name="Lucien O."/>
            <person name="Lui A."/>
            <person name="Ma L.J."/>
            <person name="Mabbitt R."/>
            <person name="Macdonald J."/>
            <person name="Maclean C."/>
            <person name="Major J."/>
            <person name="Manning J."/>
            <person name="Marabella R."/>
            <person name="Maru K."/>
            <person name="Matthews C."/>
            <person name="Mauceli E."/>
            <person name="Mccarthy M."/>
            <person name="Mcdonough S."/>
            <person name="Mcghee T."/>
            <person name="Meldrim J."/>
            <person name="Meneus L."/>
            <person name="Mesirov J."/>
            <person name="Mihalev A."/>
            <person name="Mihova T."/>
            <person name="Mikkelsen T."/>
            <person name="Mlenga V."/>
            <person name="Moru K."/>
            <person name="Mozes J."/>
            <person name="Mulrain L."/>
            <person name="Munson G."/>
            <person name="Naylor J."/>
            <person name="Newes C."/>
            <person name="Nguyen C."/>
            <person name="Nguyen N."/>
            <person name="Nguyen T."/>
            <person name="Nicol R."/>
            <person name="Nielsen C."/>
            <person name="Nizzari M."/>
            <person name="Norbu C."/>
            <person name="Norbu N."/>
            <person name="O'donnell P."/>
            <person name="Okoawo O."/>
            <person name="O'leary S."/>
            <person name="Omotosho B."/>
            <person name="O'neill K."/>
            <person name="Osman S."/>
            <person name="Parker S."/>
            <person name="Perrin D."/>
            <person name="Phunkhang P."/>
            <person name="Piqani B."/>
            <person name="Purcell S."/>
            <person name="Rachupka T."/>
            <person name="Ramasamy U."/>
            <person name="Rameau R."/>
            <person name="Ray V."/>
            <person name="Raymond C."/>
            <person name="Retta R."/>
            <person name="Richardson S."/>
            <person name="Rise C."/>
            <person name="Rodriguez J."/>
            <person name="Rogers J."/>
            <person name="Rogov P."/>
            <person name="Rutman M."/>
            <person name="Schupbach R."/>
            <person name="Seaman C."/>
            <person name="Settipalli S."/>
            <person name="Sharpe T."/>
            <person name="Sheridan J."/>
            <person name="Sherpa N."/>
            <person name="Shi J."/>
            <person name="Smirnov S."/>
            <person name="Smith C."/>
            <person name="Sougnez C."/>
            <person name="Spencer B."/>
            <person name="Stalker J."/>
            <person name="Stange-thomann N."/>
            <person name="Stavropoulos S."/>
            <person name="Stetson K."/>
            <person name="Stone C."/>
            <person name="Stone S."/>
            <person name="Stubbs M."/>
            <person name="Talamas J."/>
            <person name="Tchuinga P."/>
            <person name="Tenzing P."/>
            <person name="Tesfaye S."/>
            <person name="Theodore J."/>
            <person name="Thoulutsang Y."/>
            <person name="Topham K."/>
            <person name="Towey S."/>
            <person name="Tsamla T."/>
            <person name="Tsomo N."/>
            <person name="Vallee D."/>
            <person name="Vassiliev H."/>
            <person name="Venkataraman V."/>
            <person name="Vinson J."/>
            <person name="Vo A."/>
            <person name="Wade C."/>
            <person name="Wang S."/>
            <person name="Wangchuk T."/>
            <person name="Wangdi T."/>
            <person name="Whittaker C."/>
            <person name="Wilkinson J."/>
            <person name="Wu Y."/>
            <person name="Wyman D."/>
            <person name="Yadav S."/>
            <person name="Yang S."/>
            <person name="Yang X."/>
            <person name="Yeager S."/>
            <person name="Yee E."/>
            <person name="Young G."/>
            <person name="Zainoun J."/>
            <person name="Zembeck L."/>
            <person name="Zimmer A."/>
            <person name="Zody M."/>
            <person name="Lander E."/>
        </authorList>
    </citation>
    <scope>NUCLEOTIDE SEQUENCE [LARGE SCALE GENOMIC DNA]</scope>
</reference>
<dbReference type="Proteomes" id="UP000007875">
    <property type="component" value="Unassembled WGS sequence"/>
</dbReference>
<evidence type="ECO:0000256" key="9">
    <source>
        <dbReference type="ARBA" id="ARBA00023201"/>
    </source>
</evidence>
<dbReference type="InParanoid" id="H2Z1V7"/>
<keyword evidence="6" id="KW-0915">Sodium</keyword>
<dbReference type="PANTHER" id="PTHR11690">
    <property type="entry name" value="AMILORIDE-SENSITIVE SODIUM CHANNEL-RELATED"/>
    <property type="match status" value="1"/>
</dbReference>
<dbReference type="GO" id="GO:0005886">
    <property type="term" value="C:plasma membrane"/>
    <property type="evidence" value="ECO:0007669"/>
    <property type="project" value="TreeGrafter"/>
</dbReference>